<protein>
    <submittedName>
        <fullName evidence="1">Uncharacterized protein</fullName>
    </submittedName>
</protein>
<proteinExistence type="predicted"/>
<name>A0A399RYC7_9BACT</name>
<dbReference type="PANTHER" id="PTHR37691:SF1">
    <property type="entry name" value="BLR3518 PROTEIN"/>
    <property type="match status" value="1"/>
</dbReference>
<dbReference type="RefSeq" id="WP_119433265.1">
    <property type="nucleotide sequence ID" value="NZ_QWGE01000005.1"/>
</dbReference>
<reference evidence="2" key="1">
    <citation type="submission" date="2018-08" db="EMBL/GenBank/DDBJ databases">
        <title>Mucilaginibacter sp. MYSH2.</title>
        <authorList>
            <person name="Seo T."/>
        </authorList>
    </citation>
    <scope>NUCLEOTIDE SEQUENCE [LARGE SCALE GENOMIC DNA]</scope>
    <source>
        <strain evidence="2">KIRAN</strain>
    </source>
</reference>
<dbReference type="AlphaFoldDB" id="A0A399RYC7"/>
<dbReference type="Pfam" id="PF02635">
    <property type="entry name" value="DsrE"/>
    <property type="match status" value="1"/>
</dbReference>
<dbReference type="OrthoDB" id="7206705at2"/>
<dbReference type="InterPro" id="IPR003787">
    <property type="entry name" value="Sulphur_relay_DsrE/F-like"/>
</dbReference>
<accession>A0A399RYC7</accession>
<dbReference type="Gene3D" id="3.40.1260.10">
    <property type="entry name" value="DsrEFH-like"/>
    <property type="match status" value="1"/>
</dbReference>
<comment type="caution">
    <text evidence="1">The sequence shown here is derived from an EMBL/GenBank/DDBJ whole genome shotgun (WGS) entry which is preliminary data.</text>
</comment>
<sequence>MHILTKFAVFFVLILVFALPGYGQQKIAPVIVDFGAINPVPQAVKKPDPSLTYKILVDATKASDKPEEIVPALTNTARMLNLHAYGGVPSNKMQVVLVVHSAALPMVLTNEAYKSKFGVDNPNLAIIAALKKAGVQLFVCGQSMIARNYEISSLNPDITLSVSALTVLTEYQLKGYALISL</sequence>
<evidence type="ECO:0000313" key="1">
    <source>
        <dbReference type="EMBL" id="RIJ34405.1"/>
    </source>
</evidence>
<dbReference type="InterPro" id="IPR027396">
    <property type="entry name" value="DsrEFH-like"/>
</dbReference>
<dbReference type="PANTHER" id="PTHR37691">
    <property type="entry name" value="BLR3518 PROTEIN"/>
    <property type="match status" value="1"/>
</dbReference>
<evidence type="ECO:0000313" key="2">
    <source>
        <dbReference type="Proteomes" id="UP000266005"/>
    </source>
</evidence>
<organism evidence="1 2">
    <name type="scientific">Pontibacter oryzae</name>
    <dbReference type="NCBI Taxonomy" id="2304593"/>
    <lineage>
        <taxon>Bacteria</taxon>
        <taxon>Pseudomonadati</taxon>
        <taxon>Bacteroidota</taxon>
        <taxon>Cytophagia</taxon>
        <taxon>Cytophagales</taxon>
        <taxon>Hymenobacteraceae</taxon>
        <taxon>Pontibacter</taxon>
    </lineage>
</organism>
<keyword evidence="2" id="KW-1185">Reference proteome</keyword>
<dbReference type="Proteomes" id="UP000266005">
    <property type="component" value="Unassembled WGS sequence"/>
</dbReference>
<dbReference type="SUPFAM" id="SSF75169">
    <property type="entry name" value="DsrEFH-like"/>
    <property type="match status" value="1"/>
</dbReference>
<gene>
    <name evidence="1" type="ORF">D1627_15930</name>
</gene>
<dbReference type="EMBL" id="QWGE01000005">
    <property type="protein sequence ID" value="RIJ34405.1"/>
    <property type="molecule type" value="Genomic_DNA"/>
</dbReference>